<proteinExistence type="predicted"/>
<dbReference type="AlphaFoldDB" id="A0A8E2F9T6"/>
<organism evidence="1 2">
    <name type="scientific">Glonium stellatum</name>
    <dbReference type="NCBI Taxonomy" id="574774"/>
    <lineage>
        <taxon>Eukaryota</taxon>
        <taxon>Fungi</taxon>
        <taxon>Dikarya</taxon>
        <taxon>Ascomycota</taxon>
        <taxon>Pezizomycotina</taxon>
        <taxon>Dothideomycetes</taxon>
        <taxon>Pleosporomycetidae</taxon>
        <taxon>Gloniales</taxon>
        <taxon>Gloniaceae</taxon>
        <taxon>Glonium</taxon>
    </lineage>
</organism>
<protein>
    <recommendedName>
        <fullName evidence="3">Proteasome assembly chaperone 3</fullName>
    </recommendedName>
</protein>
<dbReference type="OrthoDB" id="5593278at2759"/>
<evidence type="ECO:0000313" key="1">
    <source>
        <dbReference type="EMBL" id="OCL12915.1"/>
    </source>
</evidence>
<gene>
    <name evidence="1" type="ORF">AOQ84DRAFT_284129</name>
</gene>
<dbReference type="Proteomes" id="UP000250140">
    <property type="component" value="Unassembled WGS sequence"/>
</dbReference>
<dbReference type="Gene3D" id="3.30.230.90">
    <property type="match status" value="1"/>
</dbReference>
<dbReference type="PANTHER" id="PTHR31051:SF1">
    <property type="entry name" value="PROTEASOME ASSEMBLY CHAPERONE 3"/>
    <property type="match status" value="1"/>
</dbReference>
<accession>A0A8E2F9T6</accession>
<dbReference type="PANTHER" id="PTHR31051">
    <property type="entry name" value="PROTEASOME ASSEMBLY CHAPERONE 3"/>
    <property type="match status" value="1"/>
</dbReference>
<evidence type="ECO:0000313" key="2">
    <source>
        <dbReference type="Proteomes" id="UP000250140"/>
    </source>
</evidence>
<sequence length="168" mass="17855">MADQEPYDIIPTPFPARTKIASGAVNGIETTVTSIYFEDKIMITITQSGRLAHWAHVSLDALSPTGSANLPSTSISYDDEDSTPLDLLPLSQLTATTILGGTIPEIDTLGQLCATQIASAIATKDPRERRMVVVGLGLEKDMAKRTIGGTQEAREGFSEILGLVLGVL</sequence>
<name>A0A8E2F9T6_9PEZI</name>
<keyword evidence="2" id="KW-1185">Reference proteome</keyword>
<dbReference type="GO" id="GO:0043248">
    <property type="term" value="P:proteasome assembly"/>
    <property type="evidence" value="ECO:0007669"/>
    <property type="project" value="InterPro"/>
</dbReference>
<dbReference type="InterPro" id="IPR018788">
    <property type="entry name" value="Proteasome_assmbl_chp_3"/>
</dbReference>
<dbReference type="InterPro" id="IPR053720">
    <property type="entry name" value="Psm_Assembly_Chaperone"/>
</dbReference>
<evidence type="ECO:0008006" key="3">
    <source>
        <dbReference type="Google" id="ProtNLM"/>
    </source>
</evidence>
<reference evidence="1 2" key="1">
    <citation type="journal article" date="2016" name="Nat. Commun.">
        <title>Ectomycorrhizal ecology is imprinted in the genome of the dominant symbiotic fungus Cenococcum geophilum.</title>
        <authorList>
            <consortium name="DOE Joint Genome Institute"/>
            <person name="Peter M."/>
            <person name="Kohler A."/>
            <person name="Ohm R.A."/>
            <person name="Kuo A."/>
            <person name="Krutzmann J."/>
            <person name="Morin E."/>
            <person name="Arend M."/>
            <person name="Barry K.W."/>
            <person name="Binder M."/>
            <person name="Choi C."/>
            <person name="Clum A."/>
            <person name="Copeland A."/>
            <person name="Grisel N."/>
            <person name="Haridas S."/>
            <person name="Kipfer T."/>
            <person name="LaButti K."/>
            <person name="Lindquist E."/>
            <person name="Lipzen A."/>
            <person name="Maire R."/>
            <person name="Meier B."/>
            <person name="Mihaltcheva S."/>
            <person name="Molinier V."/>
            <person name="Murat C."/>
            <person name="Poggeler S."/>
            <person name="Quandt C.A."/>
            <person name="Sperisen C."/>
            <person name="Tritt A."/>
            <person name="Tisserant E."/>
            <person name="Crous P.W."/>
            <person name="Henrissat B."/>
            <person name="Nehls U."/>
            <person name="Egli S."/>
            <person name="Spatafora J.W."/>
            <person name="Grigoriev I.V."/>
            <person name="Martin F.M."/>
        </authorList>
    </citation>
    <scope>NUCLEOTIDE SEQUENCE [LARGE SCALE GENOMIC DNA]</scope>
    <source>
        <strain evidence="1 2">CBS 207.34</strain>
    </source>
</reference>
<dbReference type="EMBL" id="KV748809">
    <property type="protein sequence ID" value="OCL12915.1"/>
    <property type="molecule type" value="Genomic_DNA"/>
</dbReference>